<dbReference type="SMART" id="SM00523">
    <property type="entry name" value="DWA"/>
    <property type="match status" value="1"/>
</dbReference>
<dbReference type="OrthoDB" id="10055441at2759"/>
<feature type="compositionally biased region" description="Pro residues" evidence="5">
    <location>
        <begin position="484"/>
        <end position="498"/>
    </location>
</feature>
<dbReference type="PANTHER" id="PTHR11492:SF8">
    <property type="entry name" value="NUCLEAR FACTOR I, ISOFORM B"/>
    <property type="match status" value="1"/>
</dbReference>
<gene>
    <name evidence="7" type="ORF">BOX15_Mlig013766g3</name>
</gene>
<evidence type="ECO:0000313" key="7">
    <source>
        <dbReference type="EMBL" id="PAA77078.1"/>
    </source>
</evidence>
<accession>A0A267FTC9</accession>
<evidence type="ECO:0000256" key="2">
    <source>
        <dbReference type="ARBA" id="ARBA00023015"/>
    </source>
</evidence>
<comment type="subcellular location">
    <subcellularLocation>
        <location evidence="1">Nucleus</location>
    </subcellularLocation>
</comment>
<feature type="region of interest" description="Disordered" evidence="5">
    <location>
        <begin position="389"/>
        <end position="435"/>
    </location>
</feature>
<feature type="compositionally biased region" description="Low complexity" evidence="5">
    <location>
        <begin position="499"/>
        <end position="510"/>
    </location>
</feature>
<dbReference type="PROSITE" id="PS51080">
    <property type="entry name" value="CTF_NFI_2"/>
    <property type="match status" value="1"/>
</dbReference>
<proteinExistence type="predicted"/>
<organism evidence="7 8">
    <name type="scientific">Macrostomum lignano</name>
    <dbReference type="NCBI Taxonomy" id="282301"/>
    <lineage>
        <taxon>Eukaryota</taxon>
        <taxon>Metazoa</taxon>
        <taxon>Spiralia</taxon>
        <taxon>Lophotrochozoa</taxon>
        <taxon>Platyhelminthes</taxon>
        <taxon>Rhabditophora</taxon>
        <taxon>Macrostomorpha</taxon>
        <taxon>Macrostomida</taxon>
        <taxon>Macrostomidae</taxon>
        <taxon>Macrostomum</taxon>
    </lineage>
</organism>
<dbReference type="STRING" id="282301.A0A267FTC9"/>
<protein>
    <recommendedName>
        <fullName evidence="6">CTF/NF-I domain-containing protein</fullName>
    </recommendedName>
</protein>
<keyword evidence="3" id="KW-0804">Transcription</keyword>
<feature type="region of interest" description="Disordered" evidence="5">
    <location>
        <begin position="681"/>
        <end position="703"/>
    </location>
</feature>
<dbReference type="PANTHER" id="PTHR11492">
    <property type="entry name" value="NUCLEAR FACTOR I"/>
    <property type="match status" value="1"/>
</dbReference>
<feature type="compositionally biased region" description="Low complexity" evidence="5">
    <location>
        <begin position="389"/>
        <end position="402"/>
    </location>
</feature>
<evidence type="ECO:0000256" key="3">
    <source>
        <dbReference type="ARBA" id="ARBA00023163"/>
    </source>
</evidence>
<dbReference type="EMBL" id="NIVC01000767">
    <property type="protein sequence ID" value="PAA77078.1"/>
    <property type="molecule type" value="Genomic_DNA"/>
</dbReference>
<reference evidence="7 8" key="1">
    <citation type="submission" date="2017-06" db="EMBL/GenBank/DDBJ databases">
        <title>A platform for efficient transgenesis in Macrostomum lignano, a flatworm model organism for stem cell research.</title>
        <authorList>
            <person name="Berezikov E."/>
        </authorList>
    </citation>
    <scope>NUCLEOTIDE SEQUENCE [LARGE SCALE GENOMIC DNA]</scope>
    <source>
        <strain evidence="7">DV1</strain>
        <tissue evidence="7">Whole organism</tissue>
    </source>
</reference>
<evidence type="ECO:0000256" key="4">
    <source>
        <dbReference type="ARBA" id="ARBA00023242"/>
    </source>
</evidence>
<dbReference type="InterPro" id="IPR020604">
    <property type="entry name" value="CTF/NFI_DNA-bd-dom"/>
</dbReference>
<dbReference type="InterPro" id="IPR003619">
    <property type="entry name" value="MAD_homology1_Dwarfin-type"/>
</dbReference>
<dbReference type="InterPro" id="IPR000647">
    <property type="entry name" value="CTF/NFI"/>
</dbReference>
<feature type="region of interest" description="Disordered" evidence="5">
    <location>
        <begin position="464"/>
        <end position="522"/>
    </location>
</feature>
<dbReference type="GO" id="GO:0000981">
    <property type="term" value="F:DNA-binding transcription factor activity, RNA polymerase II-specific"/>
    <property type="evidence" value="ECO:0007669"/>
    <property type="project" value="TreeGrafter"/>
</dbReference>
<feature type="region of interest" description="Disordered" evidence="5">
    <location>
        <begin position="609"/>
        <end position="631"/>
    </location>
</feature>
<evidence type="ECO:0000259" key="6">
    <source>
        <dbReference type="PROSITE" id="PS51080"/>
    </source>
</evidence>
<dbReference type="GO" id="GO:0000978">
    <property type="term" value="F:RNA polymerase II cis-regulatory region sequence-specific DNA binding"/>
    <property type="evidence" value="ECO:0007669"/>
    <property type="project" value="TreeGrafter"/>
</dbReference>
<keyword evidence="4" id="KW-0539">Nucleus</keyword>
<evidence type="ECO:0000256" key="1">
    <source>
        <dbReference type="ARBA" id="ARBA00004123"/>
    </source>
</evidence>
<feature type="region of interest" description="Disordered" evidence="5">
    <location>
        <begin position="321"/>
        <end position="367"/>
    </location>
</feature>
<feature type="region of interest" description="Disordered" evidence="5">
    <location>
        <begin position="811"/>
        <end position="834"/>
    </location>
</feature>
<comment type="caution">
    <text evidence="7">The sequence shown here is derived from an EMBL/GenBank/DDBJ whole genome shotgun (WGS) entry which is preliminary data.</text>
</comment>
<keyword evidence="8" id="KW-1185">Reference proteome</keyword>
<sequence length="834" mass="86180">MGASYTQQQPPPDLLASSAPLPSAASASAVPAASTAAAAAASGTSHHHIQQQRRKASCPKLGENIVMLICLSRVRRMGGRWYRAVSHMRTGKRKKEKKRPYRPADFDRMTEASNAAMDMSETDLAEIVANLLKKVFKEIQDDCREAFVRAWLREDDTRCVLTVPDGKGKMKRIDGLRGSDKVWRLDTLVAMLYHGVPMDSTDTGLLVHRCEDELCVNPRHLSFQCSPAMMAVAMEMLHVAGYDMTPRLTAAAAADPSGNGRYFQFTSPFTVDVIRREMSESMALPRSVLDRYQLSTDDAAYVQDNFPETMSTYRRLLAGDGGGGSSGSVSRASTVGAAGSDVSSTAGIGGSVQRQQQQQQQHRDRSFLASLSSSAAGLLLKSEAVSPASCSSASATPSSAASAGGGGGVKRPPSESPTNAQMPFKKRRPMSSTDFTPAAAVSGSVYGAAVCAAGFTPITSALFDRRPSSDEGDAAKLGASSAGQPPPLPPPPAPPPLPSHQQQQQQSQSHFDSHHQSHTEDEIAEINRPAVAADAADEREAAATLCALRNSPICPGEYYSVFSEGRLASVASGASNVASSAGAMPAPPLPRPRPLLQRVDGTLAERDHAATAAATGSSSNPSESMTTSSMSLQSMSSYSSSSSSIFMPSVQAAVSHTGVFRPILPPSASAALYWQGSGSGGGGGAAAMRGSTTPVGQSPLIAGRNDTPTAIRLILEMQSSQSGGGGSGGGAGGAGDAAVSAAGAARRLQSSAAGVAPSIDQFEHMLRATTGATPTWPYATGVGGSGGGSGTESSPVKQLYTAASATAAAASAASTSAAELKSSQASAEEQRRVH</sequence>
<feature type="compositionally biased region" description="Low complexity" evidence="5">
    <location>
        <begin position="610"/>
        <end position="631"/>
    </location>
</feature>
<keyword evidence="2" id="KW-0805">Transcription regulation</keyword>
<name>A0A267FTC9_9PLAT</name>
<feature type="compositionally biased region" description="Low complexity" evidence="5">
    <location>
        <begin position="14"/>
        <end position="27"/>
    </location>
</feature>
<feature type="compositionally biased region" description="Basic and acidic residues" evidence="5">
    <location>
        <begin position="511"/>
        <end position="521"/>
    </location>
</feature>
<feature type="region of interest" description="Disordered" evidence="5">
    <location>
        <begin position="1"/>
        <end position="27"/>
    </location>
</feature>
<evidence type="ECO:0000313" key="8">
    <source>
        <dbReference type="Proteomes" id="UP000215902"/>
    </source>
</evidence>
<feature type="domain" description="CTF/NF-I" evidence="6">
    <location>
        <begin position="52"/>
        <end position="247"/>
    </location>
</feature>
<dbReference type="GO" id="GO:0005634">
    <property type="term" value="C:nucleus"/>
    <property type="evidence" value="ECO:0007669"/>
    <property type="project" value="UniProtKB-SubCell"/>
</dbReference>
<dbReference type="Proteomes" id="UP000215902">
    <property type="component" value="Unassembled WGS sequence"/>
</dbReference>
<dbReference type="AlphaFoldDB" id="A0A267FTC9"/>
<evidence type="ECO:0000256" key="5">
    <source>
        <dbReference type="SAM" id="MobiDB-lite"/>
    </source>
</evidence>
<feature type="compositionally biased region" description="Low complexity" evidence="5">
    <location>
        <begin position="327"/>
        <end position="340"/>
    </location>
</feature>